<comment type="caution">
    <text evidence="14">The sequence shown here is derived from an EMBL/GenBank/DDBJ whole genome shotgun (WGS) entry which is preliminary data.</text>
</comment>
<dbReference type="InterPro" id="IPR017438">
    <property type="entry name" value="ATP-NAD_kinase_N"/>
</dbReference>
<keyword evidence="4" id="KW-0808">Transferase</keyword>
<keyword evidence="6" id="KW-0547">Nucleotide-binding</keyword>
<dbReference type="GO" id="GO:0005886">
    <property type="term" value="C:plasma membrane"/>
    <property type="evidence" value="ECO:0007669"/>
    <property type="project" value="TreeGrafter"/>
</dbReference>
<dbReference type="InterPro" id="IPR005218">
    <property type="entry name" value="Diacylglycerol/lipid_kinase"/>
</dbReference>
<dbReference type="GO" id="GO:0004143">
    <property type="term" value="F:ATP-dependent diacylglycerol kinase activity"/>
    <property type="evidence" value="ECO:0007669"/>
    <property type="project" value="TreeGrafter"/>
</dbReference>
<keyword evidence="7 14" id="KW-0418">Kinase</keyword>
<organism evidence="14 15">
    <name type="scientific">Candidatus Fimicola merdigallinarum</name>
    <dbReference type="NCBI Taxonomy" id="2840819"/>
    <lineage>
        <taxon>Bacteria</taxon>
        <taxon>Bacillati</taxon>
        <taxon>Bacillota</taxon>
        <taxon>Clostridia</taxon>
        <taxon>Lachnospirales</taxon>
        <taxon>Lachnospiraceae</taxon>
        <taxon>Lachnospiraceae incertae sedis</taxon>
        <taxon>Candidatus Fimicola</taxon>
    </lineage>
</organism>
<accession>A0A9D9H394</accession>
<dbReference type="SMART" id="SM00046">
    <property type="entry name" value="DAGKc"/>
    <property type="match status" value="1"/>
</dbReference>
<comment type="similarity">
    <text evidence="2">Belongs to the diacylglycerol/lipid kinase family.</text>
</comment>
<evidence type="ECO:0000256" key="4">
    <source>
        <dbReference type="ARBA" id="ARBA00022679"/>
    </source>
</evidence>
<reference evidence="14" key="1">
    <citation type="submission" date="2020-10" db="EMBL/GenBank/DDBJ databases">
        <authorList>
            <person name="Gilroy R."/>
        </authorList>
    </citation>
    <scope>NUCLEOTIDE SEQUENCE</scope>
    <source>
        <strain evidence="14">F6-4510</strain>
    </source>
</reference>
<proteinExistence type="inferred from homology"/>
<dbReference type="NCBIfam" id="NF009605">
    <property type="entry name" value="PRK13059.1"/>
    <property type="match status" value="1"/>
</dbReference>
<dbReference type="InterPro" id="IPR001206">
    <property type="entry name" value="Diacylglycerol_kinase_cat_dom"/>
</dbReference>
<feature type="domain" description="DAGKc" evidence="13">
    <location>
        <begin position="1"/>
        <end position="131"/>
    </location>
</feature>
<dbReference type="InterPro" id="IPR050187">
    <property type="entry name" value="Lipid_Phosphate_FormReg"/>
</dbReference>
<evidence type="ECO:0000256" key="1">
    <source>
        <dbReference type="ARBA" id="ARBA00001946"/>
    </source>
</evidence>
<keyword evidence="10" id="KW-0443">Lipid metabolism</keyword>
<dbReference type="PROSITE" id="PS50146">
    <property type="entry name" value="DAGK"/>
    <property type="match status" value="1"/>
</dbReference>
<dbReference type="AlphaFoldDB" id="A0A9D9H394"/>
<dbReference type="Pfam" id="PF19279">
    <property type="entry name" value="YegS_C"/>
    <property type="match status" value="1"/>
</dbReference>
<evidence type="ECO:0000313" key="14">
    <source>
        <dbReference type="EMBL" id="MBO8434389.1"/>
    </source>
</evidence>
<dbReference type="Gene3D" id="2.60.200.40">
    <property type="match status" value="1"/>
</dbReference>
<dbReference type="InterPro" id="IPR045540">
    <property type="entry name" value="YegS/DAGK_C"/>
</dbReference>
<evidence type="ECO:0000256" key="3">
    <source>
        <dbReference type="ARBA" id="ARBA00022516"/>
    </source>
</evidence>
<dbReference type="Pfam" id="PF00781">
    <property type="entry name" value="DAGK_cat"/>
    <property type="match status" value="1"/>
</dbReference>
<dbReference type="PANTHER" id="PTHR12358">
    <property type="entry name" value="SPHINGOSINE KINASE"/>
    <property type="match status" value="1"/>
</dbReference>
<sequence length="299" mass="33330">MKRLKLIYNPFSGDRSFKNNIDTCIKIFQENGYDVHIFRSIKKGDIEEHISLMDKDYDVIVASGGDGTVNLVLNAMMKNNIKSALGIIPSGTANDFATYLNMPSNNIEECCRIISETEPRDTDVGLANDTYFINVCGGGIFMNVSQTIDTKLKNALGTIAYYLKGVEQLSNFTPIPFRITNSKDVIEEKLYFFLVLNSAGAGSFGKLSPDASISDGEFDFIGIKARPVHELAVLFVKILRGEHINDTNVVYFKDNYIKIECLKEGMENSETDVDGETGPKFPVTIRNIPRAIKIFGKFK</sequence>
<dbReference type="SUPFAM" id="SSF111331">
    <property type="entry name" value="NAD kinase/diacylglycerol kinase-like"/>
    <property type="match status" value="1"/>
</dbReference>
<dbReference type="Gene3D" id="3.40.50.10330">
    <property type="entry name" value="Probable inorganic polyphosphate/atp-NAD kinase, domain 1"/>
    <property type="match status" value="1"/>
</dbReference>
<dbReference type="InterPro" id="IPR016064">
    <property type="entry name" value="NAD/diacylglycerol_kinase_sf"/>
</dbReference>
<evidence type="ECO:0000256" key="6">
    <source>
        <dbReference type="ARBA" id="ARBA00022741"/>
    </source>
</evidence>
<gene>
    <name evidence="14" type="ORF">IAC55_03585</name>
</gene>
<evidence type="ECO:0000259" key="13">
    <source>
        <dbReference type="PROSITE" id="PS50146"/>
    </source>
</evidence>
<comment type="cofactor">
    <cofactor evidence="1">
        <name>Mg(2+)</name>
        <dbReference type="ChEBI" id="CHEBI:18420"/>
    </cofactor>
</comment>
<evidence type="ECO:0000256" key="7">
    <source>
        <dbReference type="ARBA" id="ARBA00022777"/>
    </source>
</evidence>
<dbReference type="GO" id="GO:0008654">
    <property type="term" value="P:phospholipid biosynthetic process"/>
    <property type="evidence" value="ECO:0007669"/>
    <property type="project" value="UniProtKB-KW"/>
</dbReference>
<evidence type="ECO:0000313" key="15">
    <source>
        <dbReference type="Proteomes" id="UP000823611"/>
    </source>
</evidence>
<evidence type="ECO:0000256" key="5">
    <source>
        <dbReference type="ARBA" id="ARBA00022723"/>
    </source>
</evidence>
<keyword evidence="8" id="KW-0067">ATP-binding</keyword>
<name>A0A9D9H394_9FIRM</name>
<keyword evidence="11" id="KW-0594">Phospholipid biosynthesis</keyword>
<keyword evidence="5" id="KW-0479">Metal-binding</keyword>
<keyword evidence="9" id="KW-0460">Magnesium</keyword>
<dbReference type="EMBL" id="JADIMX010000068">
    <property type="protein sequence ID" value="MBO8434389.1"/>
    <property type="molecule type" value="Genomic_DNA"/>
</dbReference>
<evidence type="ECO:0000256" key="10">
    <source>
        <dbReference type="ARBA" id="ARBA00023098"/>
    </source>
</evidence>
<dbReference type="NCBIfam" id="TIGR00147">
    <property type="entry name" value="YegS/Rv2252/BmrU family lipid kinase"/>
    <property type="match status" value="1"/>
</dbReference>
<evidence type="ECO:0000256" key="11">
    <source>
        <dbReference type="ARBA" id="ARBA00023209"/>
    </source>
</evidence>
<protein>
    <submittedName>
        <fullName evidence="14">YegS/Rv2252/BmrU family lipid kinase</fullName>
    </submittedName>
</protein>
<dbReference type="PANTHER" id="PTHR12358:SF106">
    <property type="entry name" value="LIPID KINASE YEGS"/>
    <property type="match status" value="1"/>
</dbReference>
<dbReference type="GO" id="GO:0046872">
    <property type="term" value="F:metal ion binding"/>
    <property type="evidence" value="ECO:0007669"/>
    <property type="project" value="UniProtKB-KW"/>
</dbReference>
<reference evidence="14" key="2">
    <citation type="journal article" date="2021" name="PeerJ">
        <title>Extensive microbial diversity within the chicken gut microbiome revealed by metagenomics and culture.</title>
        <authorList>
            <person name="Gilroy R."/>
            <person name="Ravi A."/>
            <person name="Getino M."/>
            <person name="Pursley I."/>
            <person name="Horton D.L."/>
            <person name="Alikhan N.F."/>
            <person name="Baker D."/>
            <person name="Gharbi K."/>
            <person name="Hall N."/>
            <person name="Watson M."/>
            <person name="Adriaenssens E.M."/>
            <person name="Foster-Nyarko E."/>
            <person name="Jarju S."/>
            <person name="Secka A."/>
            <person name="Antonio M."/>
            <person name="Oren A."/>
            <person name="Chaudhuri R.R."/>
            <person name="La Ragione R."/>
            <person name="Hildebrand F."/>
            <person name="Pallen M.J."/>
        </authorList>
    </citation>
    <scope>NUCLEOTIDE SEQUENCE</scope>
    <source>
        <strain evidence="14">F6-4510</strain>
    </source>
</reference>
<evidence type="ECO:0000256" key="8">
    <source>
        <dbReference type="ARBA" id="ARBA00022840"/>
    </source>
</evidence>
<evidence type="ECO:0000256" key="12">
    <source>
        <dbReference type="ARBA" id="ARBA00023264"/>
    </source>
</evidence>
<dbReference type="Proteomes" id="UP000823611">
    <property type="component" value="Unassembled WGS sequence"/>
</dbReference>
<keyword evidence="3" id="KW-0444">Lipid biosynthesis</keyword>
<keyword evidence="12" id="KW-1208">Phospholipid metabolism</keyword>
<evidence type="ECO:0000256" key="2">
    <source>
        <dbReference type="ARBA" id="ARBA00005983"/>
    </source>
</evidence>
<evidence type="ECO:0000256" key="9">
    <source>
        <dbReference type="ARBA" id="ARBA00022842"/>
    </source>
</evidence>
<dbReference type="GO" id="GO:0005524">
    <property type="term" value="F:ATP binding"/>
    <property type="evidence" value="ECO:0007669"/>
    <property type="project" value="UniProtKB-KW"/>
</dbReference>